<feature type="region of interest" description="Disordered" evidence="1">
    <location>
        <begin position="1"/>
        <end position="28"/>
    </location>
</feature>
<dbReference type="STRING" id="36022.A0A061APJ4"/>
<dbReference type="CDD" id="cd00167">
    <property type="entry name" value="SANT"/>
    <property type="match status" value="2"/>
</dbReference>
<dbReference type="EMBL" id="LK052888">
    <property type="protein sequence ID" value="CDR39511.1"/>
    <property type="molecule type" value="Genomic_DNA"/>
</dbReference>
<dbReference type="PROSITE" id="PS50090">
    <property type="entry name" value="MYB_LIKE"/>
    <property type="match status" value="1"/>
</dbReference>
<dbReference type="InterPro" id="IPR017930">
    <property type="entry name" value="Myb_dom"/>
</dbReference>
<feature type="compositionally biased region" description="Acidic residues" evidence="1">
    <location>
        <begin position="366"/>
        <end position="385"/>
    </location>
</feature>
<feature type="domain" description="HTH myb-type" evidence="3">
    <location>
        <begin position="24"/>
        <end position="71"/>
    </location>
</feature>
<dbReference type="Pfam" id="PF13921">
    <property type="entry name" value="Myb_DNA-bind_6"/>
    <property type="match status" value="1"/>
</dbReference>
<name>A0A061APJ4_CYBFA</name>
<evidence type="ECO:0000313" key="6">
    <source>
        <dbReference type="Proteomes" id="UP000189513"/>
    </source>
</evidence>
<feature type="compositionally biased region" description="Low complexity" evidence="1">
    <location>
        <begin position="79"/>
        <end position="113"/>
    </location>
</feature>
<reference evidence="4" key="1">
    <citation type="journal article" date="2014" name="Genome Announc.">
        <title>Genome sequence of the yeast Cyberlindnera fabianii (Hansenula fabianii).</title>
        <authorList>
            <person name="Freel K.C."/>
            <person name="Sarilar V."/>
            <person name="Neuveglise C."/>
            <person name="Devillers H."/>
            <person name="Friedrich A."/>
            <person name="Schacherer J."/>
        </authorList>
    </citation>
    <scope>NUCLEOTIDE SEQUENCE</scope>
    <source>
        <strain evidence="4">YJS4271</strain>
    </source>
</reference>
<feature type="compositionally biased region" description="Polar residues" evidence="1">
    <location>
        <begin position="7"/>
        <end position="26"/>
    </location>
</feature>
<reference evidence="5" key="3">
    <citation type="submission" date="2017-01" db="EMBL/GenBank/DDBJ databases">
        <authorList>
            <person name="Mah S.A."/>
            <person name="Swanson W.J."/>
            <person name="Moy G.W."/>
            <person name="Vacquier V.D."/>
        </authorList>
    </citation>
    <scope>NUCLEOTIDE SEQUENCE [LARGE SCALE GENOMIC DNA]</scope>
    <source>
        <strain evidence="5">65</strain>
    </source>
</reference>
<dbReference type="Proteomes" id="UP000189513">
    <property type="component" value="Unassembled WGS sequence"/>
</dbReference>
<dbReference type="SMART" id="SM00717">
    <property type="entry name" value="SANT"/>
    <property type="match status" value="2"/>
</dbReference>
<dbReference type="OrthoDB" id="2143914at2759"/>
<dbReference type="EMBL" id="MPUK01000010">
    <property type="protein sequence ID" value="ONH65582.1"/>
    <property type="molecule type" value="Genomic_DNA"/>
</dbReference>
<evidence type="ECO:0000259" key="2">
    <source>
        <dbReference type="PROSITE" id="PS50090"/>
    </source>
</evidence>
<reference evidence="6" key="2">
    <citation type="journal article" date="2017" name="Genome Announc.">
        <title>Genome sequences of Cyberlindnera fabianii 65, Pichia kudriavzevii 129, and Saccharomyces cerevisiae 131 isolated from fermented masau fruits in Zimbabwe.</title>
        <authorList>
            <person name="van Rijswijck I.M.H."/>
            <person name="Derks M.F.L."/>
            <person name="Abee T."/>
            <person name="de Ridder D."/>
            <person name="Smid E.J."/>
        </authorList>
    </citation>
    <scope>NUCLEOTIDE SEQUENCE [LARGE SCALE GENOMIC DNA]</scope>
    <source>
        <strain evidence="6">65</strain>
    </source>
</reference>
<accession>A0A061APJ4</accession>
<sequence>MAEVSHSPEQASKLTRVFSRTPSSWDPQDDLLLRHLKEQQKLGWKEIASHFANRTPNACQFRWRRLRSGSLKSATPGVTLTPASSNTSTPTASSIASGSTPSAQIKDTSTSPSVSPPPATSTHSKSSTSSAGTKPIAVPSYNQWSFSGPPRDSFSKRDEQSTDPLSSSVTSVSSTEDLPITTTTATTKQWTPDEDELLLSRRKRALSFAELSILLPTRTEVEIHSRISELETRSKSTSTIDFREQTKLTYLSTTPRRKRHSSSHHSIYMGATHTPTQRRKSERSFSVSSQTSVGSNTSFINGDSIRSQSFSYASPVLFNNLQPQAISERYILRKESMSSQSSQAHPRPFAKSRSNSIFKTVLNSAIDDDDEEEEDDGVQDYDEGLDERRSVEKDKKEKGLPPLGVLFNEYFTK</sequence>
<gene>
    <name evidence="5" type="ORF">BON22_4427</name>
    <name evidence="4" type="ORF">CYFA0S_03e04214g</name>
</gene>
<dbReference type="AlphaFoldDB" id="A0A061APJ4"/>
<feature type="region of interest" description="Disordered" evidence="1">
    <location>
        <begin position="251"/>
        <end position="300"/>
    </location>
</feature>
<feature type="compositionally biased region" description="Low complexity" evidence="1">
    <location>
        <begin position="284"/>
        <end position="299"/>
    </location>
</feature>
<dbReference type="VEuPathDB" id="FungiDB:BON22_4427"/>
<feature type="region of interest" description="Disordered" evidence="1">
    <location>
        <begin position="361"/>
        <end position="401"/>
    </location>
</feature>
<dbReference type="Gene3D" id="1.10.10.60">
    <property type="entry name" value="Homeodomain-like"/>
    <property type="match status" value="1"/>
</dbReference>
<dbReference type="SUPFAM" id="SSF46689">
    <property type="entry name" value="Homeodomain-like"/>
    <property type="match status" value="1"/>
</dbReference>
<feature type="compositionally biased region" description="Basic and acidic residues" evidence="1">
    <location>
        <begin position="386"/>
        <end position="399"/>
    </location>
</feature>
<feature type="compositionally biased region" description="Low complexity" evidence="1">
    <location>
        <begin position="120"/>
        <end position="135"/>
    </location>
</feature>
<evidence type="ECO:0000313" key="4">
    <source>
        <dbReference type="EMBL" id="CDR39511.1"/>
    </source>
</evidence>
<feature type="compositionally biased region" description="Low complexity" evidence="1">
    <location>
        <begin position="166"/>
        <end position="187"/>
    </location>
</feature>
<feature type="region of interest" description="Disordered" evidence="1">
    <location>
        <begin position="72"/>
        <end position="187"/>
    </location>
</feature>
<feature type="domain" description="Myb-like" evidence="2">
    <location>
        <begin position="23"/>
        <end position="67"/>
    </location>
</feature>
<keyword evidence="6" id="KW-1185">Reference proteome</keyword>
<dbReference type="PROSITE" id="PS51294">
    <property type="entry name" value="HTH_MYB"/>
    <property type="match status" value="1"/>
</dbReference>
<organism evidence="4">
    <name type="scientific">Cyberlindnera fabianii</name>
    <name type="common">Yeast</name>
    <name type="synonym">Hansenula fabianii</name>
    <dbReference type="NCBI Taxonomy" id="36022"/>
    <lineage>
        <taxon>Eukaryota</taxon>
        <taxon>Fungi</taxon>
        <taxon>Dikarya</taxon>
        <taxon>Ascomycota</taxon>
        <taxon>Saccharomycotina</taxon>
        <taxon>Saccharomycetes</taxon>
        <taxon>Phaffomycetales</taxon>
        <taxon>Phaffomycetaceae</taxon>
        <taxon>Cyberlindnera</taxon>
    </lineage>
</organism>
<evidence type="ECO:0000256" key="1">
    <source>
        <dbReference type="SAM" id="MobiDB-lite"/>
    </source>
</evidence>
<dbReference type="OMA" id="SHFANRT"/>
<protein>
    <submittedName>
        <fullName evidence="4">CYFA0S03e04214g1_1</fullName>
    </submittedName>
    <submittedName>
        <fullName evidence="5">Transcriptional regulatory protein TOD6</fullName>
    </submittedName>
</protein>
<evidence type="ECO:0000313" key="5">
    <source>
        <dbReference type="EMBL" id="ONH65582.1"/>
    </source>
</evidence>
<evidence type="ECO:0000259" key="3">
    <source>
        <dbReference type="PROSITE" id="PS51294"/>
    </source>
</evidence>
<dbReference type="InterPro" id="IPR001005">
    <property type="entry name" value="SANT/Myb"/>
</dbReference>
<proteinExistence type="predicted"/>
<dbReference type="InterPro" id="IPR009057">
    <property type="entry name" value="Homeodomain-like_sf"/>
</dbReference>